<dbReference type="Proteomes" id="UP000887578">
    <property type="component" value="Unplaced"/>
</dbReference>
<accession>A0A914PPV0</accession>
<keyword evidence="2" id="KW-1185">Reference proteome</keyword>
<dbReference type="GO" id="GO:0004386">
    <property type="term" value="F:helicase activity"/>
    <property type="evidence" value="ECO:0007669"/>
    <property type="project" value="InterPro"/>
</dbReference>
<evidence type="ECO:0000313" key="2">
    <source>
        <dbReference type="Proteomes" id="UP000887578"/>
    </source>
</evidence>
<dbReference type="WBParaSite" id="PDA_v2.g20589.t1">
    <property type="protein sequence ID" value="PDA_v2.g20589.t1"/>
    <property type="gene ID" value="PDA_v2.g20589"/>
</dbReference>
<dbReference type="PANTHER" id="PTHR10887:SF419">
    <property type="entry name" value="RNA HELICASE MOV10L1"/>
    <property type="match status" value="1"/>
</dbReference>
<protein>
    <submittedName>
        <fullName evidence="3">DNA2/NAM7 helicase helicase domain-containing protein</fullName>
    </submittedName>
</protein>
<organism evidence="2 3">
    <name type="scientific">Panagrolaimus davidi</name>
    <dbReference type="NCBI Taxonomy" id="227884"/>
    <lineage>
        <taxon>Eukaryota</taxon>
        <taxon>Metazoa</taxon>
        <taxon>Ecdysozoa</taxon>
        <taxon>Nematoda</taxon>
        <taxon>Chromadorea</taxon>
        <taxon>Rhabditida</taxon>
        <taxon>Tylenchina</taxon>
        <taxon>Panagrolaimomorpha</taxon>
        <taxon>Panagrolaimoidea</taxon>
        <taxon>Panagrolaimidae</taxon>
        <taxon>Panagrolaimus</taxon>
    </lineage>
</organism>
<dbReference type="InterPro" id="IPR027417">
    <property type="entry name" value="P-loop_NTPase"/>
</dbReference>
<dbReference type="GO" id="GO:0043186">
    <property type="term" value="C:P granule"/>
    <property type="evidence" value="ECO:0007669"/>
    <property type="project" value="TreeGrafter"/>
</dbReference>
<sequence>MKVLGKKFFTHIFVDEAGQCMEAETYIPMAYYGREQTRMILAGDPQQLGPVITSNFLCNPKFGGHISCLLRLAELEDFKKDP</sequence>
<name>A0A914PPV0_9BILA</name>
<dbReference type="GO" id="GO:0035194">
    <property type="term" value="P:regulatory ncRNA-mediated post-transcriptional gene silencing"/>
    <property type="evidence" value="ECO:0007669"/>
    <property type="project" value="TreeGrafter"/>
</dbReference>
<evidence type="ECO:0000259" key="1">
    <source>
        <dbReference type="Pfam" id="PF13086"/>
    </source>
</evidence>
<dbReference type="SUPFAM" id="SSF52540">
    <property type="entry name" value="P-loop containing nucleoside triphosphate hydrolases"/>
    <property type="match status" value="1"/>
</dbReference>
<dbReference type="AlphaFoldDB" id="A0A914PPV0"/>
<proteinExistence type="predicted"/>
<feature type="domain" description="DNA2/NAM7 helicase helicase" evidence="1">
    <location>
        <begin position="8"/>
        <end position="54"/>
    </location>
</feature>
<dbReference type="PANTHER" id="PTHR10887">
    <property type="entry name" value="DNA2/NAM7 HELICASE FAMILY"/>
    <property type="match status" value="1"/>
</dbReference>
<reference evidence="3" key="1">
    <citation type="submission" date="2022-11" db="UniProtKB">
        <authorList>
            <consortium name="WormBaseParasite"/>
        </authorList>
    </citation>
    <scope>IDENTIFICATION</scope>
</reference>
<dbReference type="GO" id="GO:0005829">
    <property type="term" value="C:cytosol"/>
    <property type="evidence" value="ECO:0007669"/>
    <property type="project" value="TreeGrafter"/>
</dbReference>
<dbReference type="InterPro" id="IPR041677">
    <property type="entry name" value="DNA2/NAM7_AAA_11"/>
</dbReference>
<dbReference type="Pfam" id="PF13086">
    <property type="entry name" value="AAA_11"/>
    <property type="match status" value="1"/>
</dbReference>
<dbReference type="Gene3D" id="3.40.50.300">
    <property type="entry name" value="P-loop containing nucleotide triphosphate hydrolases"/>
    <property type="match status" value="1"/>
</dbReference>
<evidence type="ECO:0000313" key="3">
    <source>
        <dbReference type="WBParaSite" id="PDA_v2.g20589.t1"/>
    </source>
</evidence>
<dbReference type="InterPro" id="IPR045055">
    <property type="entry name" value="DNA2/NAM7-like"/>
</dbReference>